<evidence type="ECO:0000313" key="2">
    <source>
        <dbReference type="EMBL" id="KYN38160.1"/>
    </source>
</evidence>
<proteinExistence type="predicted"/>
<name>A0A151JW64_9HYME</name>
<dbReference type="AlphaFoldDB" id="A0A151JW64"/>
<feature type="compositionally biased region" description="Polar residues" evidence="1">
    <location>
        <begin position="24"/>
        <end position="37"/>
    </location>
</feature>
<sequence>VERWENSFGQRTTRYGAHHGVDSQWYSSARAGSSPTRWVSEGGGKWEEEEGGDRTPRVRERRSDETEVREGNTYTSRIHRARFRYADHGEPGATGESQRPGRHGARFDPGFLGSAESITRRVHLFGRFNEKKRKKKGSKRGAIDNNKAML</sequence>
<dbReference type="EMBL" id="KQ981676">
    <property type="protein sequence ID" value="KYN38160.1"/>
    <property type="molecule type" value="Genomic_DNA"/>
</dbReference>
<feature type="non-terminal residue" evidence="2">
    <location>
        <position position="1"/>
    </location>
</feature>
<reference evidence="2 3" key="1">
    <citation type="submission" date="2016-03" db="EMBL/GenBank/DDBJ databases">
        <title>Trachymyrmex septentrionalis WGS genome.</title>
        <authorList>
            <person name="Nygaard S."/>
            <person name="Hu H."/>
            <person name="Boomsma J."/>
            <person name="Zhang G."/>
        </authorList>
    </citation>
    <scope>NUCLEOTIDE SEQUENCE [LARGE SCALE GENOMIC DNA]</scope>
    <source>
        <strain evidence="2">Tsep2-gDNA-1</strain>
        <tissue evidence="2">Whole body</tissue>
    </source>
</reference>
<feature type="compositionally biased region" description="Basic and acidic residues" evidence="1">
    <location>
        <begin position="52"/>
        <end position="70"/>
    </location>
</feature>
<feature type="region of interest" description="Disordered" evidence="1">
    <location>
        <begin position="127"/>
        <end position="150"/>
    </location>
</feature>
<accession>A0A151JW64</accession>
<evidence type="ECO:0000256" key="1">
    <source>
        <dbReference type="SAM" id="MobiDB-lite"/>
    </source>
</evidence>
<evidence type="ECO:0000313" key="3">
    <source>
        <dbReference type="Proteomes" id="UP000078541"/>
    </source>
</evidence>
<feature type="compositionally biased region" description="Basic residues" evidence="1">
    <location>
        <begin position="127"/>
        <end position="139"/>
    </location>
</feature>
<feature type="region of interest" description="Disordered" evidence="1">
    <location>
        <begin position="1"/>
        <end position="72"/>
    </location>
</feature>
<protein>
    <submittedName>
        <fullName evidence="2">Uncharacterized protein</fullName>
    </submittedName>
</protein>
<dbReference type="Proteomes" id="UP000078541">
    <property type="component" value="Unassembled WGS sequence"/>
</dbReference>
<feature type="region of interest" description="Disordered" evidence="1">
    <location>
        <begin position="85"/>
        <end position="112"/>
    </location>
</feature>
<gene>
    <name evidence="2" type="ORF">ALC56_07490</name>
</gene>
<keyword evidence="3" id="KW-1185">Reference proteome</keyword>
<organism evidence="2 3">
    <name type="scientific">Trachymyrmex septentrionalis</name>
    <dbReference type="NCBI Taxonomy" id="34720"/>
    <lineage>
        <taxon>Eukaryota</taxon>
        <taxon>Metazoa</taxon>
        <taxon>Ecdysozoa</taxon>
        <taxon>Arthropoda</taxon>
        <taxon>Hexapoda</taxon>
        <taxon>Insecta</taxon>
        <taxon>Pterygota</taxon>
        <taxon>Neoptera</taxon>
        <taxon>Endopterygota</taxon>
        <taxon>Hymenoptera</taxon>
        <taxon>Apocrita</taxon>
        <taxon>Aculeata</taxon>
        <taxon>Formicoidea</taxon>
        <taxon>Formicidae</taxon>
        <taxon>Myrmicinae</taxon>
        <taxon>Trachymyrmex</taxon>
    </lineage>
</organism>